<dbReference type="InterPro" id="IPR035587">
    <property type="entry name" value="DUS-like_FMN-bd"/>
</dbReference>
<dbReference type="HOGENOM" id="CLU_013299_2_1_4"/>
<feature type="binding site" evidence="9">
    <location>
        <begin position="15"/>
        <end position="17"/>
    </location>
    <ligand>
        <name>FMN</name>
        <dbReference type="ChEBI" id="CHEBI:58210"/>
    </ligand>
</feature>
<dbReference type="PROSITE" id="PS01136">
    <property type="entry name" value="UPF0034"/>
    <property type="match status" value="1"/>
</dbReference>
<comment type="cofactor">
    <cofactor evidence="1 9">
        <name>FMN</name>
        <dbReference type="ChEBI" id="CHEBI:58210"/>
    </cofactor>
</comment>
<dbReference type="GO" id="GO:0000049">
    <property type="term" value="F:tRNA binding"/>
    <property type="evidence" value="ECO:0007669"/>
    <property type="project" value="UniProtKB-UniRule"/>
</dbReference>
<dbReference type="SUPFAM" id="SSF51395">
    <property type="entry name" value="FMN-linked oxidoreductases"/>
    <property type="match status" value="1"/>
</dbReference>
<name>M1M018_9PROT</name>
<dbReference type="GO" id="GO:0010181">
    <property type="term" value="F:FMN binding"/>
    <property type="evidence" value="ECO:0007669"/>
    <property type="project" value="UniProtKB-UniRule"/>
</dbReference>
<dbReference type="CDD" id="cd02801">
    <property type="entry name" value="DUS_like_FMN"/>
    <property type="match status" value="1"/>
</dbReference>
<evidence type="ECO:0000313" key="12">
    <source>
        <dbReference type="Proteomes" id="UP000011563"/>
    </source>
</evidence>
<keyword evidence="6 9" id="KW-0521">NADP</keyword>
<evidence type="ECO:0000256" key="5">
    <source>
        <dbReference type="ARBA" id="ARBA00022694"/>
    </source>
</evidence>
<dbReference type="AlphaFoldDB" id="M1M018"/>
<dbReference type="Proteomes" id="UP000011563">
    <property type="component" value="Chromosome"/>
</dbReference>
<keyword evidence="2 9" id="KW-0820">tRNA-binding</keyword>
<dbReference type="NCBIfam" id="NF008774">
    <property type="entry name" value="PRK11815.1"/>
    <property type="match status" value="1"/>
</dbReference>
<feature type="site" description="Interacts with tRNA" evidence="9">
    <location>
        <position position="186"/>
    </location>
</feature>
<dbReference type="PATRIC" id="fig|1208922.3.peg.203"/>
<evidence type="ECO:0000256" key="9">
    <source>
        <dbReference type="HAMAP-Rule" id="MF_02041"/>
    </source>
</evidence>
<keyword evidence="12" id="KW-1185">Reference proteome</keyword>
<dbReference type="RefSeq" id="WP_015389985.1">
    <property type="nucleotide sequence ID" value="NC_020285.1"/>
</dbReference>
<comment type="similarity">
    <text evidence="9">Belongs to the Dus family. DusA subfamily.</text>
</comment>
<evidence type="ECO:0000256" key="2">
    <source>
        <dbReference type="ARBA" id="ARBA00022555"/>
    </source>
</evidence>
<keyword evidence="8 9" id="KW-0560">Oxidoreductase</keyword>
<dbReference type="PANTHER" id="PTHR42907:SF1">
    <property type="entry name" value="FMN-LINKED OXIDOREDUCTASES SUPERFAMILY PROTEIN"/>
    <property type="match status" value="1"/>
</dbReference>
<feature type="binding site" evidence="9">
    <location>
        <position position="139"/>
    </location>
    <ligand>
        <name>FMN</name>
        <dbReference type="ChEBI" id="CHEBI:58210"/>
    </ligand>
</feature>
<reference evidence="11 12" key="1">
    <citation type="journal article" date="2013" name="Genome Biol. Evol.">
        <title>Genome evolution and phylogenomic analysis of candidatus kinetoplastibacterium, the betaproteobacterial endosymbionts of strigomonas and angomonas.</title>
        <authorList>
            <person name="Alves J.M."/>
            <person name="Serrano M.G."/>
            <person name="Maia da Silva F."/>
            <person name="Voegtly L.J."/>
            <person name="Matveyev A.V."/>
            <person name="Teixeira M.M."/>
            <person name="Camargo E.P."/>
            <person name="Buck G.A."/>
        </authorList>
    </citation>
    <scope>NUCLEOTIDE SEQUENCE [LARGE SCALE GENOMIC DNA]</scope>
    <source>
        <strain evidence="11 12">TCC012E</strain>
    </source>
</reference>
<accession>M1M018</accession>
<comment type="catalytic activity">
    <reaction evidence="9">
        <text>5,6-dihydrouridine(20a) in tRNA + NAD(+) = uridine(20a) in tRNA + NADH + H(+)</text>
        <dbReference type="Rhea" id="RHEA:53348"/>
        <dbReference type="Rhea" id="RHEA-COMP:13535"/>
        <dbReference type="Rhea" id="RHEA-COMP:13536"/>
        <dbReference type="ChEBI" id="CHEBI:15378"/>
        <dbReference type="ChEBI" id="CHEBI:57540"/>
        <dbReference type="ChEBI" id="CHEBI:57945"/>
        <dbReference type="ChEBI" id="CHEBI:65315"/>
        <dbReference type="ChEBI" id="CHEBI:74443"/>
    </reaction>
</comment>
<feature type="binding site" evidence="9">
    <location>
        <position position="70"/>
    </location>
    <ligand>
        <name>FMN</name>
        <dbReference type="ChEBI" id="CHEBI:58210"/>
    </ligand>
</feature>
<sequence length="331" mass="37115">METINRDAWKFCVAPMLGVTNRHCRFLYRCLNSHIRLYTEMVTTAALMRSKDIFHRYLDFDESQHPVVLQIGGNNPFDLAKSARIGESCGYDEININCGCPSRRVVSGSFGACLMKDVDLVSDCLKAIMDSVSIPVSIKHRIGIDNVDSYQFVRDFVGEIHNTGCKIFIVHARNAILNGLSPKKNRDIPILKYDYVYNLKKDFPDAVIILNGGISGISSVKNVENFVDGVMIGRYIMSNPLFLLDIGSIFYKENKVNYDNLINNLIKYADRETSNGVPLRVIVKPMLNLFKGTTGAGLWRRMLSNTVSLSKNDPGLISMAWDAIGDKTVIL</sequence>
<feature type="binding site" evidence="9">
    <location>
        <begin position="211"/>
        <end position="213"/>
    </location>
    <ligand>
        <name>FMN</name>
        <dbReference type="ChEBI" id="CHEBI:58210"/>
    </ligand>
</feature>
<comment type="caution">
    <text evidence="9">Lacks conserved residue(s) required for the propagation of feature annotation.</text>
</comment>
<evidence type="ECO:0000256" key="7">
    <source>
        <dbReference type="ARBA" id="ARBA00022884"/>
    </source>
</evidence>
<feature type="binding site" evidence="9">
    <location>
        <position position="171"/>
    </location>
    <ligand>
        <name>FMN</name>
        <dbReference type="ChEBI" id="CHEBI:58210"/>
    </ligand>
</feature>
<dbReference type="Pfam" id="PF01207">
    <property type="entry name" value="Dus"/>
    <property type="match status" value="1"/>
</dbReference>
<feature type="active site" description="Proton donor" evidence="9">
    <location>
        <position position="100"/>
    </location>
</feature>
<feature type="binding site" evidence="9">
    <location>
        <begin position="233"/>
        <end position="234"/>
    </location>
    <ligand>
        <name>FMN</name>
        <dbReference type="ChEBI" id="CHEBI:58210"/>
    </ligand>
</feature>
<evidence type="ECO:0000313" key="11">
    <source>
        <dbReference type="EMBL" id="AGF49651.1"/>
    </source>
</evidence>
<dbReference type="HAMAP" id="MF_02041">
    <property type="entry name" value="DusA_subfam"/>
    <property type="match status" value="1"/>
</dbReference>
<keyword evidence="4 9" id="KW-0288">FMN</keyword>
<dbReference type="KEGG" id="kbt:BCUE_0449"/>
<keyword evidence="3 9" id="KW-0285">Flavoprotein</keyword>
<evidence type="ECO:0000256" key="1">
    <source>
        <dbReference type="ARBA" id="ARBA00001917"/>
    </source>
</evidence>
<comment type="catalytic activity">
    <reaction evidence="9">
        <text>5,6-dihydrouridine(20) in tRNA + NAD(+) = uridine(20) in tRNA + NADH + H(+)</text>
        <dbReference type="Rhea" id="RHEA:53340"/>
        <dbReference type="Rhea" id="RHEA-COMP:13533"/>
        <dbReference type="Rhea" id="RHEA-COMP:13534"/>
        <dbReference type="ChEBI" id="CHEBI:15378"/>
        <dbReference type="ChEBI" id="CHEBI:57540"/>
        <dbReference type="ChEBI" id="CHEBI:57945"/>
        <dbReference type="ChEBI" id="CHEBI:65315"/>
        <dbReference type="ChEBI" id="CHEBI:74443"/>
        <dbReference type="EC" id="1.3.1.91"/>
    </reaction>
</comment>
<dbReference type="EC" id="1.3.1.91" evidence="9"/>
<evidence type="ECO:0000256" key="3">
    <source>
        <dbReference type="ARBA" id="ARBA00022630"/>
    </source>
</evidence>
<dbReference type="EMBL" id="CP003807">
    <property type="protein sequence ID" value="AGF49651.1"/>
    <property type="molecule type" value="Genomic_DNA"/>
</dbReference>
<dbReference type="GO" id="GO:0050660">
    <property type="term" value="F:flavin adenine dinucleotide binding"/>
    <property type="evidence" value="ECO:0007669"/>
    <property type="project" value="InterPro"/>
</dbReference>
<evidence type="ECO:0000259" key="10">
    <source>
        <dbReference type="Pfam" id="PF01207"/>
    </source>
</evidence>
<dbReference type="Gene3D" id="3.20.20.70">
    <property type="entry name" value="Aldolase class I"/>
    <property type="match status" value="1"/>
</dbReference>
<dbReference type="PANTHER" id="PTHR42907">
    <property type="entry name" value="FMN-LINKED OXIDOREDUCTASES SUPERFAMILY PROTEIN"/>
    <property type="match status" value="1"/>
</dbReference>
<organism evidence="11 12">
    <name type="scientific">Candidatus Kinetoplastidibacterium blastocrithidiae TCC012E</name>
    <dbReference type="NCBI Taxonomy" id="1208922"/>
    <lineage>
        <taxon>Bacteria</taxon>
        <taxon>Pseudomonadati</taxon>
        <taxon>Pseudomonadota</taxon>
        <taxon>Betaproteobacteria</taxon>
        <taxon>Candidatus Kinetoplastidibacterium</taxon>
    </lineage>
</organism>
<comment type="catalytic activity">
    <reaction evidence="9">
        <text>5,6-dihydrouridine(20a) in tRNA + NADP(+) = uridine(20a) in tRNA + NADPH + H(+)</text>
        <dbReference type="Rhea" id="RHEA:53344"/>
        <dbReference type="Rhea" id="RHEA-COMP:13535"/>
        <dbReference type="Rhea" id="RHEA-COMP:13536"/>
        <dbReference type="ChEBI" id="CHEBI:15378"/>
        <dbReference type="ChEBI" id="CHEBI:57783"/>
        <dbReference type="ChEBI" id="CHEBI:58349"/>
        <dbReference type="ChEBI" id="CHEBI:65315"/>
        <dbReference type="ChEBI" id="CHEBI:74443"/>
    </reaction>
</comment>
<comment type="function">
    <text evidence="9">Catalyzes the synthesis of 5,6-dihydrouridine (D), a modified base found in the D-loop of most tRNAs, via the reduction of the C5-C6 double bond in target uridines. Specifically modifies U20 and U20a in tRNAs.</text>
</comment>
<comment type="catalytic activity">
    <reaction evidence="9">
        <text>5,6-dihydrouridine(20) in tRNA + NADP(+) = uridine(20) in tRNA + NADPH + H(+)</text>
        <dbReference type="Rhea" id="RHEA:53336"/>
        <dbReference type="Rhea" id="RHEA-COMP:13533"/>
        <dbReference type="Rhea" id="RHEA-COMP:13534"/>
        <dbReference type="ChEBI" id="CHEBI:15378"/>
        <dbReference type="ChEBI" id="CHEBI:57783"/>
        <dbReference type="ChEBI" id="CHEBI:58349"/>
        <dbReference type="ChEBI" id="CHEBI:65315"/>
        <dbReference type="ChEBI" id="CHEBI:74443"/>
        <dbReference type="EC" id="1.3.1.91"/>
    </reaction>
</comment>
<keyword evidence="7 9" id="KW-0694">RNA-binding</keyword>
<gene>
    <name evidence="9" type="primary">dusA</name>
    <name evidence="11" type="ORF">BCUE_0449</name>
</gene>
<feature type="site" description="Interacts with tRNA; defines subfamily-specific binding signature" evidence="9">
    <location>
        <position position="183"/>
    </location>
</feature>
<dbReference type="InterPro" id="IPR004653">
    <property type="entry name" value="DusA"/>
</dbReference>
<feature type="domain" description="DUS-like FMN-binding" evidence="10">
    <location>
        <begin position="13"/>
        <end position="311"/>
    </location>
</feature>
<dbReference type="Gene3D" id="1.20.120.1460">
    <property type="match status" value="1"/>
</dbReference>
<keyword evidence="5 9" id="KW-0819">tRNA processing</keyword>
<evidence type="ECO:0000256" key="6">
    <source>
        <dbReference type="ARBA" id="ARBA00022857"/>
    </source>
</evidence>
<dbReference type="GO" id="GO:0102264">
    <property type="term" value="F:tRNA-dihydrouridine20 synthase activity"/>
    <property type="evidence" value="ECO:0007669"/>
    <property type="project" value="UniProtKB-EC"/>
</dbReference>
<proteinExistence type="inferred from homology"/>
<feature type="site" description="Interacts with tRNA" evidence="9">
    <location>
        <position position="97"/>
    </location>
</feature>
<evidence type="ECO:0000256" key="4">
    <source>
        <dbReference type="ARBA" id="ARBA00022643"/>
    </source>
</evidence>
<protein>
    <recommendedName>
        <fullName evidence="9">tRNA-dihydrouridine(20/20a) synthase</fullName>
        <ecNumber evidence="9">1.3.1.91</ecNumber>
    </recommendedName>
    <alternativeName>
        <fullName evidence="9">U20-specific dihydrouridine synthase</fullName>
        <shortName evidence="9">U20-specific Dus</shortName>
    </alternativeName>
    <alternativeName>
        <fullName evidence="9">tRNA-dihydrouridine synthase A</fullName>
    </alternativeName>
</protein>
<dbReference type="InterPro" id="IPR018517">
    <property type="entry name" value="tRNA_hU_synthase_CS"/>
</dbReference>
<dbReference type="GO" id="GO:0102266">
    <property type="term" value="F:tRNA-dihydrouridine20a synthase activity"/>
    <property type="evidence" value="ECO:0007669"/>
    <property type="project" value="RHEA"/>
</dbReference>
<dbReference type="InterPro" id="IPR013785">
    <property type="entry name" value="Aldolase_TIM"/>
</dbReference>
<evidence type="ECO:0000256" key="8">
    <source>
        <dbReference type="ARBA" id="ARBA00023002"/>
    </source>
</evidence>
<feature type="site" description="Interacts with tRNA; defines subfamily-specific binding signature" evidence="9">
    <location>
        <position position="300"/>
    </location>
</feature>